<sequence>MASVSLYPGDPIINKVFACARPGGAPCSGRMGDLRIYEGKGRHPESRGAICQSCQTCHWTIIHTPPYRYTDAQRLLNRIRYPGHESGNPTDLNPPDTLTPTPSPPRRATQAPQPASTQVPELTQDGKVLCPAPGCRTKAGGRKQGSKTCINFMCVGCCRAAALHNAETQRPCPAHSVFKGPAPASAPAPPSVAPASTPLPPSVHETSSAVEVARPANAAQAQVIPSASQPAAVQPSSQPSQPLTHPIQPRKSLLQALDASWTGTSNVKTLKVQAHEIEERKKRTVMLVLYLTNGSPPLRIEEPIPNFPHLRLAALPRLLADLSIDENAWYDIWTGTEWKTCTVSNGRTTVEQGQRVIIKIRPSLAKGLDDCPELEDELKKSTKRSSVTATVSPIKSSGLPSQPNLKPILPSSQLLSKPVYSKKTPAPPAQTPRPVNAATVTTSSAPAVSKVVEQSNTKSSNTAPMVRAWPSAFYVCELSDGFARIDQLRNTRTRRRNITVEEAFGVAFPGAKWVKSTYYHHRNDIWEKQPQDILDLYSSLGKSPKALYPRLLDGIENPDLLPSPMSSDQEDVPEPSPGFTTTKRRRSRSDSESSSSPSVSDEPSSKKPRMAVETPQEDDNEDNIDPTLRAKNPDTAPQPFNSFRDRVAYVQDILDEIILDPEESSFYQASRSTFRAGSSGSTASKISESWNVHYYGEAAYEEIVACLENLYPEGLFEHDMHYPMTWTAFIKEFLLLETLVLLISQDQRVSSIDATNILRRAVSSTPIKEEELAHINPSASERIILDLTLDSDSEKEVYIKEEPEASIEDGKLFSQEKVIIDLTLDSDSD</sequence>
<accession>A0A8H4R874</accession>
<dbReference type="AlphaFoldDB" id="A0A8H4R874"/>
<feature type="region of interest" description="Disordered" evidence="1">
    <location>
        <begin position="377"/>
        <end position="407"/>
    </location>
</feature>
<dbReference type="Proteomes" id="UP000521872">
    <property type="component" value="Unassembled WGS sequence"/>
</dbReference>
<evidence type="ECO:0000313" key="2">
    <source>
        <dbReference type="EMBL" id="KAF4623950.1"/>
    </source>
</evidence>
<evidence type="ECO:0000256" key="1">
    <source>
        <dbReference type="SAM" id="MobiDB-lite"/>
    </source>
</evidence>
<feature type="compositionally biased region" description="Acidic residues" evidence="1">
    <location>
        <begin position="615"/>
        <end position="624"/>
    </location>
</feature>
<feature type="compositionally biased region" description="Low complexity" evidence="1">
    <location>
        <begin position="88"/>
        <end position="116"/>
    </location>
</feature>
<feature type="region of interest" description="Disordered" evidence="1">
    <location>
        <begin position="419"/>
        <end position="446"/>
    </location>
</feature>
<feature type="compositionally biased region" description="Polar residues" evidence="1">
    <location>
        <begin position="384"/>
        <end position="407"/>
    </location>
</feature>
<name>A0A8H4R874_9AGAR</name>
<reference evidence="2 3" key="1">
    <citation type="submission" date="2019-12" db="EMBL/GenBank/DDBJ databases">
        <authorList>
            <person name="Floudas D."/>
            <person name="Bentzer J."/>
            <person name="Ahren D."/>
            <person name="Johansson T."/>
            <person name="Persson P."/>
            <person name="Tunlid A."/>
        </authorList>
    </citation>
    <scope>NUCLEOTIDE SEQUENCE [LARGE SCALE GENOMIC DNA]</scope>
    <source>
        <strain evidence="2 3">CBS 102.39</strain>
    </source>
</reference>
<keyword evidence="3" id="KW-1185">Reference proteome</keyword>
<protein>
    <submittedName>
        <fullName evidence="2">Uncharacterized protein</fullName>
    </submittedName>
</protein>
<organism evidence="2 3">
    <name type="scientific">Agrocybe pediades</name>
    <dbReference type="NCBI Taxonomy" id="84607"/>
    <lineage>
        <taxon>Eukaryota</taxon>
        <taxon>Fungi</taxon>
        <taxon>Dikarya</taxon>
        <taxon>Basidiomycota</taxon>
        <taxon>Agaricomycotina</taxon>
        <taxon>Agaricomycetes</taxon>
        <taxon>Agaricomycetidae</taxon>
        <taxon>Agaricales</taxon>
        <taxon>Agaricineae</taxon>
        <taxon>Strophariaceae</taxon>
        <taxon>Agrocybe</taxon>
    </lineage>
</organism>
<feature type="compositionally biased region" description="Low complexity" evidence="1">
    <location>
        <begin position="437"/>
        <end position="446"/>
    </location>
</feature>
<feature type="compositionally biased region" description="Pro residues" evidence="1">
    <location>
        <begin position="184"/>
        <end position="201"/>
    </location>
</feature>
<feature type="region of interest" description="Disordered" evidence="1">
    <location>
        <begin position="81"/>
        <end position="123"/>
    </location>
</feature>
<evidence type="ECO:0000313" key="3">
    <source>
        <dbReference type="Proteomes" id="UP000521872"/>
    </source>
</evidence>
<dbReference type="EMBL" id="JAACJL010000001">
    <property type="protein sequence ID" value="KAF4623950.1"/>
    <property type="molecule type" value="Genomic_DNA"/>
</dbReference>
<proteinExistence type="predicted"/>
<feature type="compositionally biased region" description="Low complexity" evidence="1">
    <location>
        <begin position="225"/>
        <end position="242"/>
    </location>
</feature>
<comment type="caution">
    <text evidence="2">The sequence shown here is derived from an EMBL/GenBank/DDBJ whole genome shotgun (WGS) entry which is preliminary data.</text>
</comment>
<feature type="region of interest" description="Disordered" evidence="1">
    <location>
        <begin position="180"/>
        <end position="247"/>
    </location>
</feature>
<feature type="compositionally biased region" description="Low complexity" evidence="1">
    <location>
        <begin position="592"/>
        <end position="602"/>
    </location>
</feature>
<gene>
    <name evidence="2" type="ORF">D9613_001394</name>
</gene>
<feature type="region of interest" description="Disordered" evidence="1">
    <location>
        <begin position="557"/>
        <end position="641"/>
    </location>
</feature>